<reference evidence="2" key="1">
    <citation type="submission" date="2023-03" db="EMBL/GenBank/DDBJ databases">
        <title>Amycolatopsis taiwanensis NBRC 103393.</title>
        <authorList>
            <person name="Ichikawa N."/>
            <person name="Sato H."/>
            <person name="Tonouchi N."/>
        </authorList>
    </citation>
    <scope>NUCLEOTIDE SEQUENCE</scope>
    <source>
        <strain evidence="2">NBRC 103393</strain>
    </source>
</reference>
<dbReference type="EMBL" id="BSTI01000004">
    <property type="protein sequence ID" value="GLY65692.1"/>
    <property type="molecule type" value="Genomic_DNA"/>
</dbReference>
<name>A0A9W6VFP0_9PSEU</name>
<comment type="caution">
    <text evidence="2">The sequence shown here is derived from an EMBL/GenBank/DDBJ whole genome shotgun (WGS) entry which is preliminary data.</text>
</comment>
<sequence>MVAKVLRTLVVLGLLGSAWIHYELWQFQYFSQVDVIGPLFLVNAASGVVIAFAILAWRHWLPVLLAIGFGALTMVAFVLSLRAGGFFGVQEEFTPSSPNWLPELWAVVTEAGCVVFGIALLSVEARSKQTVGV</sequence>
<accession>A0A9W6VFP0</accession>
<keyword evidence="1" id="KW-0812">Transmembrane</keyword>
<keyword evidence="3" id="KW-1185">Reference proteome</keyword>
<dbReference type="AlphaFoldDB" id="A0A9W6VFP0"/>
<feature type="transmembrane region" description="Helical" evidence="1">
    <location>
        <begin position="63"/>
        <end position="84"/>
    </location>
</feature>
<evidence type="ECO:0000256" key="1">
    <source>
        <dbReference type="SAM" id="Phobius"/>
    </source>
</evidence>
<feature type="transmembrane region" description="Helical" evidence="1">
    <location>
        <begin position="36"/>
        <end position="56"/>
    </location>
</feature>
<protein>
    <submittedName>
        <fullName evidence="2">Uncharacterized protein</fullName>
    </submittedName>
</protein>
<gene>
    <name evidence="2" type="ORF">Atai01_23110</name>
</gene>
<dbReference type="Proteomes" id="UP001165136">
    <property type="component" value="Unassembled WGS sequence"/>
</dbReference>
<evidence type="ECO:0000313" key="2">
    <source>
        <dbReference type="EMBL" id="GLY65692.1"/>
    </source>
</evidence>
<feature type="transmembrane region" description="Helical" evidence="1">
    <location>
        <begin position="104"/>
        <end position="123"/>
    </location>
</feature>
<organism evidence="2 3">
    <name type="scientific">Amycolatopsis taiwanensis</name>
    <dbReference type="NCBI Taxonomy" id="342230"/>
    <lineage>
        <taxon>Bacteria</taxon>
        <taxon>Bacillati</taxon>
        <taxon>Actinomycetota</taxon>
        <taxon>Actinomycetes</taxon>
        <taxon>Pseudonocardiales</taxon>
        <taxon>Pseudonocardiaceae</taxon>
        <taxon>Amycolatopsis</taxon>
    </lineage>
</organism>
<evidence type="ECO:0000313" key="3">
    <source>
        <dbReference type="Proteomes" id="UP001165136"/>
    </source>
</evidence>
<keyword evidence="1" id="KW-1133">Transmembrane helix</keyword>
<dbReference type="RefSeq" id="WP_027940751.1">
    <property type="nucleotide sequence ID" value="NZ_BSTI01000004.1"/>
</dbReference>
<proteinExistence type="predicted"/>
<keyword evidence="1" id="KW-0472">Membrane</keyword>